<evidence type="ECO:0000313" key="1">
    <source>
        <dbReference type="EMBL" id="TGM16920.1"/>
    </source>
</evidence>
<dbReference type="SUPFAM" id="SSF56747">
    <property type="entry name" value="Prim-pol domain"/>
    <property type="match status" value="1"/>
</dbReference>
<name>A0ABY2N4U8_9LEPT</name>
<gene>
    <name evidence="1" type="ORF">EHQ90_08460</name>
</gene>
<keyword evidence="2" id="KW-1185">Reference proteome</keyword>
<evidence type="ECO:0000313" key="2">
    <source>
        <dbReference type="Proteomes" id="UP000297422"/>
    </source>
</evidence>
<dbReference type="EMBL" id="RQGT01000066">
    <property type="protein sequence ID" value="TGM16920.1"/>
    <property type="molecule type" value="Genomic_DNA"/>
</dbReference>
<protein>
    <recommendedName>
        <fullName evidence="3">DNA primase/polymerase bifunctional N-terminal domain-containing protein</fullName>
    </recommendedName>
</protein>
<proteinExistence type="predicted"/>
<evidence type="ECO:0008006" key="3">
    <source>
        <dbReference type="Google" id="ProtNLM"/>
    </source>
</evidence>
<reference evidence="2" key="1">
    <citation type="journal article" date="2019" name="PLoS Negl. Trop. Dis.">
        <title>Revisiting the worldwide diversity of Leptospira species in the environment.</title>
        <authorList>
            <person name="Vincent A.T."/>
            <person name="Schiettekatte O."/>
            <person name="Bourhy P."/>
            <person name="Veyrier F.J."/>
            <person name="Picardeau M."/>
        </authorList>
    </citation>
    <scope>NUCLEOTIDE SEQUENCE [LARGE SCALE GENOMIC DNA]</scope>
    <source>
        <strain evidence="2">201702407</strain>
    </source>
</reference>
<sequence length="714" mass="84870">MNNSLYRIHTQYISPNEVILVPSPEDFQERGYKAAFKYAHFLKQGKNPREINELILDHFTNTIYPKAWNSFNYDIYLRPEFGIAVLDFDDFEETTAKLEFLCENSSEFNLHWSRFKKEYLDKTFLVKTPSGGEHYYLRPSKVFLKRKVKCLFAEKFLSEEKLEKFIEKFSNPEDRNTMIALDLLCNGNIIGPGNVIKNQLKKGKVILRREYKIIRDVPFIEIDVEKEPFFNYIFGEIEEENIKFKEQQEVVSKIRKTSKRKSNTVLRYNFKELMEKADKIKSLNWDTSADELRIFSEQLTSQKEIIENKIALIEKYEQSENKKDQIRANSERDNLLNEKEIFNLIVEEALKDLYYSNPESEYIYNVLRRYEYEGKFLNKEKRIYPINFDNIGQLEIGKRSELENAFIVHLKVRNFRDSFIYYLIQRDFPSSIKSLENPEFFQQALDKAHSIINNPEHLTQKGIWNEILNSISLVRKIDFEKMFYKSGGKIRTLVESLYDEASILNDFKIKKSQKALSIGGMSSLSNKSIKKYLILLENHGFLKSITWEVENDRKKYPKIIELRNVEELRNVYNIKYLDFERISPQDGNQNVSMIPGIKNRGMEIIGYLREAGSEMLKSDLYSLFKNIPDYRRQIYKNIKKLEESGLVKISVDKKSIKLVEKSFNKAYEKFADKYNKSINEQKNHKRKKDSDPVDRRLIRYEFESIHMNKRKGYR</sequence>
<comment type="caution">
    <text evidence="1">The sequence shown here is derived from an EMBL/GenBank/DDBJ whole genome shotgun (WGS) entry which is preliminary data.</text>
</comment>
<dbReference type="Proteomes" id="UP000297422">
    <property type="component" value="Unassembled WGS sequence"/>
</dbReference>
<accession>A0ABY2N4U8</accession>
<organism evidence="1 2">
    <name type="scientific">Leptospira stimsonii</name>
    <dbReference type="NCBI Taxonomy" id="2202203"/>
    <lineage>
        <taxon>Bacteria</taxon>
        <taxon>Pseudomonadati</taxon>
        <taxon>Spirochaetota</taxon>
        <taxon>Spirochaetia</taxon>
        <taxon>Leptospirales</taxon>
        <taxon>Leptospiraceae</taxon>
        <taxon>Leptospira</taxon>
    </lineage>
</organism>